<gene>
    <name evidence="3" type="ORF">FSB_LOCUS12083</name>
</gene>
<organism evidence="3">
    <name type="scientific">Fagus sylvatica</name>
    <name type="common">Beechnut</name>
    <dbReference type="NCBI Taxonomy" id="28930"/>
    <lineage>
        <taxon>Eukaryota</taxon>
        <taxon>Viridiplantae</taxon>
        <taxon>Streptophyta</taxon>
        <taxon>Embryophyta</taxon>
        <taxon>Tracheophyta</taxon>
        <taxon>Spermatophyta</taxon>
        <taxon>Magnoliopsida</taxon>
        <taxon>eudicotyledons</taxon>
        <taxon>Gunneridae</taxon>
        <taxon>Pentapetalae</taxon>
        <taxon>rosids</taxon>
        <taxon>fabids</taxon>
        <taxon>Fagales</taxon>
        <taxon>Fagaceae</taxon>
        <taxon>Fagus</taxon>
    </lineage>
</organism>
<evidence type="ECO:0000256" key="1">
    <source>
        <dbReference type="SAM" id="Coils"/>
    </source>
</evidence>
<accession>A0A2N9FBC3</accession>
<dbReference type="EMBL" id="OIVN01000693">
    <property type="protein sequence ID" value="SPC84201.1"/>
    <property type="molecule type" value="Genomic_DNA"/>
</dbReference>
<sequence length="589" mass="67229">MEESREKGGEREVKKQGLMVKKLKRGMLVGKRGGPCTPPPTWRLELNDNNSNNNIQEFLTFPNPTTSTSISARKLCSNLWEIQPHHHCNGVTRPRRHQRRNKRFQISKHLVDPPNTPPHQAETASRMRRHVAASPIQHHQSVESNDCALQVISPSNYSSSLEVAPYNPAVSPTKSLDLKGSRMSESSYSLKTSTELLKVLNRIWSLEEQHASNISLVKALKMELYLSRARIKELLEEKHLERHGMDELMKQVTEDKFVRKTKEQDRIKAAVESLRDELEDERKLRKRSESLHRKLARELSELKSSFSNALRELERERKARILLENLCDEFAEGIRGYEQEVRSLKHKTEKDRVGRESPDRLILHISEAWLDERMQMKLAEARNDLAEKNTIVDKIGFDIETFLQAKQSIDSRKNGNLSLEELKKNCRRRHSLESFPLNETFSAPQNAADEGDSSTDGDSHCSETNKETDGNQNKGSCKQYSDNTVESDHKEIVKSNSIRKNVGLWEIDEVCNPSSLQGQFKEHMAKAEPCNGNKSQFPGRQQGEMGGEKQDEINYPETFGMCEATQEGLHERHGKWVGTCGLKAVNVPG</sequence>
<feature type="region of interest" description="Disordered" evidence="2">
    <location>
        <begin position="435"/>
        <end position="488"/>
    </location>
</feature>
<feature type="region of interest" description="Disordered" evidence="2">
    <location>
        <begin position="528"/>
        <end position="551"/>
    </location>
</feature>
<dbReference type="PANTHER" id="PTHR31071">
    <property type="entry name" value="GB|AAF24581.1"/>
    <property type="match status" value="1"/>
</dbReference>
<protein>
    <submittedName>
        <fullName evidence="3">Uncharacterized protein</fullName>
    </submittedName>
</protein>
<dbReference type="AlphaFoldDB" id="A0A2N9FBC3"/>
<reference evidence="3" key="1">
    <citation type="submission" date="2018-02" db="EMBL/GenBank/DDBJ databases">
        <authorList>
            <person name="Cohen D.B."/>
            <person name="Kent A.D."/>
        </authorList>
    </citation>
    <scope>NUCLEOTIDE SEQUENCE</scope>
</reference>
<dbReference type="PANTHER" id="PTHR31071:SF9">
    <property type="entry name" value="INTRACELLULAR PROTEIN TRANSPORT PROTEIN USO1-RELATED"/>
    <property type="match status" value="1"/>
</dbReference>
<feature type="coiled-coil region" evidence="1">
    <location>
        <begin position="264"/>
        <end position="319"/>
    </location>
</feature>
<feature type="compositionally biased region" description="Basic and acidic residues" evidence="2">
    <location>
        <begin position="457"/>
        <end position="469"/>
    </location>
</feature>
<proteinExistence type="predicted"/>
<feature type="compositionally biased region" description="Polar residues" evidence="2">
    <location>
        <begin position="470"/>
        <end position="484"/>
    </location>
</feature>
<name>A0A2N9FBC3_FAGSY</name>
<evidence type="ECO:0000313" key="3">
    <source>
        <dbReference type="EMBL" id="SPC84201.1"/>
    </source>
</evidence>
<dbReference type="InterPro" id="IPR043424">
    <property type="entry name" value="BLT-like"/>
</dbReference>
<keyword evidence="1" id="KW-0175">Coiled coil</keyword>
<evidence type="ECO:0000256" key="2">
    <source>
        <dbReference type="SAM" id="MobiDB-lite"/>
    </source>
</evidence>